<dbReference type="EMBL" id="BK015179">
    <property type="protein sequence ID" value="DAD94660.1"/>
    <property type="molecule type" value="Genomic_DNA"/>
</dbReference>
<evidence type="ECO:0000313" key="1">
    <source>
        <dbReference type="EMBL" id="DAD94660.1"/>
    </source>
</evidence>
<protein>
    <submittedName>
        <fullName evidence="1">Uncharacterized protein</fullName>
    </submittedName>
</protein>
<sequence>MQLKLALQGKLSDVMEKHYSEGAKAVTLGISAATNGLKTSLREQVRSAGMSSRMANTWRGVVYPKGKTSISAAGQVYSNAEKIMQGFEYASIIRSKNGLWLAIPTDAIPKKARGKRMTPGLYEQMKGVRLQFVYRRNACSLLVHTKKKKTVIAFILVPQVKMPKLINFATESERWQNKVSSLILQNWRDSPP</sequence>
<dbReference type="Pfam" id="PF20039">
    <property type="entry name" value="DUF6441"/>
    <property type="match status" value="1"/>
</dbReference>
<organism evidence="1">
    <name type="scientific">Siphoviridae sp. ctrKX6</name>
    <dbReference type="NCBI Taxonomy" id="2826476"/>
    <lineage>
        <taxon>Viruses</taxon>
        <taxon>Duplodnaviria</taxon>
        <taxon>Heunggongvirae</taxon>
        <taxon>Uroviricota</taxon>
        <taxon>Caudoviricetes</taxon>
    </lineage>
</organism>
<proteinExistence type="predicted"/>
<dbReference type="InterPro" id="IPR045622">
    <property type="entry name" value="DUF6441"/>
</dbReference>
<name>A0A8S5NJX4_9CAUD</name>
<accession>A0A8S5NJX4</accession>
<reference evidence="1" key="1">
    <citation type="journal article" date="2021" name="Proc. Natl. Acad. Sci. U.S.A.">
        <title>A Catalog of Tens of Thousands of Viruses from Human Metagenomes Reveals Hidden Associations with Chronic Diseases.</title>
        <authorList>
            <person name="Tisza M.J."/>
            <person name="Buck C.B."/>
        </authorList>
    </citation>
    <scope>NUCLEOTIDE SEQUENCE</scope>
    <source>
        <strain evidence="1">CtrKX6</strain>
    </source>
</reference>